<feature type="chain" id="PRO_5002641614" description="Transmembrane protein" evidence="1">
    <location>
        <begin position="24"/>
        <end position="180"/>
    </location>
</feature>
<feature type="signal peptide" evidence="1">
    <location>
        <begin position="1"/>
        <end position="23"/>
    </location>
</feature>
<comment type="caution">
    <text evidence="2">The sequence shown here is derived from an EMBL/GenBank/DDBJ whole genome shotgun (WGS) entry which is preliminary data.</text>
</comment>
<dbReference type="eggNOG" id="ENOG5032YBM">
    <property type="taxonomic scope" value="Bacteria"/>
</dbReference>
<dbReference type="EMBL" id="AAWS01000009">
    <property type="protein sequence ID" value="EAY29698.1"/>
    <property type="molecule type" value="Genomic_DNA"/>
</dbReference>
<evidence type="ECO:0000313" key="2">
    <source>
        <dbReference type="EMBL" id="EAY29698.1"/>
    </source>
</evidence>
<keyword evidence="1" id="KW-0732">Signal</keyword>
<evidence type="ECO:0008006" key="4">
    <source>
        <dbReference type="Google" id="ProtNLM"/>
    </source>
</evidence>
<sequence>MKSVKISALVVLLSMLFSSLAFNASAQIRDYRFHTVFIYNFTKLIKWPKNYQSGDFVIGVLGNSPIIRELQKMAARKTAGMKRQRIVIKRFGSLSQINNCHILFIPSSKSSYLPTINQSFPRSPMLVVTEKRGMAQSGSGINFVLRNGRWRFELNQNATANRGLIVSRNLKRFAIPVMGK</sequence>
<name>A1ZI30_MICM2</name>
<organism evidence="2 3">
    <name type="scientific">Microscilla marina ATCC 23134</name>
    <dbReference type="NCBI Taxonomy" id="313606"/>
    <lineage>
        <taxon>Bacteria</taxon>
        <taxon>Pseudomonadati</taxon>
        <taxon>Bacteroidota</taxon>
        <taxon>Cytophagia</taxon>
        <taxon>Cytophagales</taxon>
        <taxon>Microscillaceae</taxon>
        <taxon>Microscilla</taxon>
    </lineage>
</organism>
<protein>
    <recommendedName>
        <fullName evidence="4">Transmembrane protein</fullName>
    </recommendedName>
</protein>
<proteinExistence type="predicted"/>
<dbReference type="AlphaFoldDB" id="A1ZI30"/>
<dbReference type="RefSeq" id="WP_004155389.1">
    <property type="nucleotide sequence ID" value="NZ_AAWS01000009.1"/>
</dbReference>
<keyword evidence="3" id="KW-1185">Reference proteome</keyword>
<reference evidence="2 3" key="1">
    <citation type="submission" date="2007-01" db="EMBL/GenBank/DDBJ databases">
        <authorList>
            <person name="Haygood M."/>
            <person name="Podell S."/>
            <person name="Anderson C."/>
            <person name="Hopkinson B."/>
            <person name="Roe K."/>
            <person name="Barbeau K."/>
            <person name="Gaasterland T."/>
            <person name="Ferriera S."/>
            <person name="Johnson J."/>
            <person name="Kravitz S."/>
            <person name="Beeson K."/>
            <person name="Sutton G."/>
            <person name="Rogers Y.-H."/>
            <person name="Friedman R."/>
            <person name="Frazier M."/>
            <person name="Venter J.C."/>
        </authorList>
    </citation>
    <scope>NUCLEOTIDE SEQUENCE [LARGE SCALE GENOMIC DNA]</scope>
    <source>
        <strain evidence="2 3">ATCC 23134</strain>
    </source>
</reference>
<dbReference type="InterPro" id="IPR025293">
    <property type="entry name" value="YfiR/HmsC-like"/>
</dbReference>
<evidence type="ECO:0000256" key="1">
    <source>
        <dbReference type="SAM" id="SignalP"/>
    </source>
</evidence>
<dbReference type="Proteomes" id="UP000004095">
    <property type="component" value="Unassembled WGS sequence"/>
</dbReference>
<evidence type="ECO:0000313" key="3">
    <source>
        <dbReference type="Proteomes" id="UP000004095"/>
    </source>
</evidence>
<dbReference type="Pfam" id="PF13689">
    <property type="entry name" value="DUF4154"/>
    <property type="match status" value="1"/>
</dbReference>
<accession>A1ZI30</accession>
<gene>
    <name evidence="2" type="ORF">M23134_05570</name>
</gene>